<comment type="subcellular location">
    <subcellularLocation>
        <location evidence="10">Cytoplasm</location>
    </subcellularLocation>
</comment>
<keyword evidence="10" id="KW-0346">Stress response</keyword>
<dbReference type="NCBIfam" id="TIGR03346">
    <property type="entry name" value="chaperone_ClpB"/>
    <property type="match status" value="1"/>
</dbReference>
<protein>
    <recommendedName>
        <fullName evidence="10">Chaperone protein ClpB</fullName>
    </recommendedName>
</protein>
<proteinExistence type="inferred from homology"/>
<dbReference type="Gene3D" id="1.10.8.60">
    <property type="match status" value="1"/>
</dbReference>
<dbReference type="GO" id="GO:0042026">
    <property type="term" value="P:protein refolding"/>
    <property type="evidence" value="ECO:0007669"/>
    <property type="project" value="UniProtKB-UniRule"/>
</dbReference>
<evidence type="ECO:0000313" key="12">
    <source>
        <dbReference type="EMBL" id="OGH65950.1"/>
    </source>
</evidence>
<dbReference type="PROSITE" id="PS00871">
    <property type="entry name" value="CLPAB_2"/>
    <property type="match status" value="1"/>
</dbReference>
<evidence type="ECO:0000256" key="6">
    <source>
        <dbReference type="ARBA" id="ARBA00023186"/>
    </source>
</evidence>
<dbReference type="InterPro" id="IPR004176">
    <property type="entry name" value="Clp_R_N"/>
</dbReference>
<evidence type="ECO:0000256" key="10">
    <source>
        <dbReference type="RuleBase" id="RU362034"/>
    </source>
</evidence>
<dbReference type="SMART" id="SM01086">
    <property type="entry name" value="ClpB_D2-small"/>
    <property type="match status" value="1"/>
</dbReference>
<evidence type="ECO:0000256" key="3">
    <source>
        <dbReference type="ARBA" id="ARBA00022741"/>
    </source>
</evidence>
<dbReference type="InterPro" id="IPR036628">
    <property type="entry name" value="Clp_N_dom_sf"/>
</dbReference>
<reference evidence="12 13" key="1">
    <citation type="journal article" date="2016" name="Nat. Commun.">
        <title>Thousands of microbial genomes shed light on interconnected biogeochemical processes in an aquifer system.</title>
        <authorList>
            <person name="Anantharaman K."/>
            <person name="Brown C.T."/>
            <person name="Hug L.A."/>
            <person name="Sharon I."/>
            <person name="Castelle C.J."/>
            <person name="Probst A.J."/>
            <person name="Thomas B.C."/>
            <person name="Singh A."/>
            <person name="Wilkins M.J."/>
            <person name="Karaoz U."/>
            <person name="Brodie E.L."/>
            <person name="Williams K.H."/>
            <person name="Hubbard S.S."/>
            <person name="Banfield J.F."/>
        </authorList>
    </citation>
    <scope>NUCLEOTIDE SEQUENCE [LARGE SCALE GENOMIC DNA]</scope>
</reference>
<comment type="caution">
    <text evidence="12">The sequence shown here is derived from an EMBL/GenBank/DDBJ whole genome shotgun (WGS) entry which is preliminary data.</text>
</comment>
<dbReference type="Pfam" id="PF07724">
    <property type="entry name" value="AAA_2"/>
    <property type="match status" value="1"/>
</dbReference>
<feature type="domain" description="Clp R" evidence="11">
    <location>
        <begin position="3"/>
        <end position="151"/>
    </location>
</feature>
<sequence length="881" mass="99655">MNPQNFTNKSQEALQRAANISHENGQPHVEPPHLFLALLEQEEGVVVSVMKKLNINLEILKSETQNLINMLPKQFGAMSPGGFGQILMGQAMMYILQNAQEESKKMGDEYISVEHLLLAFLKNKNPISEYLSKSNADYDAVLRTLVQVRGNQKVDSPEPESKYQALEKYGKNFTELARKEKLDPVIGRDDEIRRVMQVLSRRTKNNPVLIGEPGVGKTAIVEGLAQRIIHGDVPESIKDKEIIGLDVGALVAGTKFRGEFEERFKAVLKEVTESNGKIILFIDELHTIVGAGSSEGAIDASNMLKPALARGELHTIGATTLKEYQKHIERDAAFERRFQPVVVNEPTKEDTIAILRGIKEKYEVHHGVRITDPAIVASVELSSRYITDRFLPDKAIDLIDEATSALRMEIDSMPDELDKMKRRSMQLEIELQALKKETDDESKERSKKLKKELENLKERSNEIEIHWKNEKEIITNIRACKKEIEQLKQAADIAERRGDLQKVAEIRYAKIPEKDDEIKQNQKKLIEIQQGRAILKEEVTEQDIAAVVSRWTGVPVTKMLEDDLKKLERMEDELQNRVIGQEEAIKAVSNAIRRSRAGIGEEKRPIGSFIFMGPTGVGKTELAKALAEFLFNDEDAIVRVDMSEFMEKHSVSKLIGSPPGYVGYDEGGQLTERIRRRPYSVILFDEIEKANPEVFNIMLQILEDGHLTDAKGRKVNFKNTVIIMTSNVGSEMIMSMSKRGEFGFAAGHQGSAGSNEKDIKDKVMEALKEHFKPEFLNRIDEIIMFHPLSEKQTRSIVDLQLNHVMERLEDKRIKLDVSAKAKDWLGKKGYDPNLGARPLKRVIQTELLDKLALLIIRAEVQDGDKVKVDIENDLLTIEKKS</sequence>
<evidence type="ECO:0000259" key="11">
    <source>
        <dbReference type="PROSITE" id="PS51903"/>
    </source>
</evidence>
<keyword evidence="2 8" id="KW-0677">Repeat</keyword>
<dbReference type="Proteomes" id="UP000178742">
    <property type="component" value="Unassembled WGS sequence"/>
</dbReference>
<dbReference type="CDD" id="cd00009">
    <property type="entry name" value="AAA"/>
    <property type="match status" value="1"/>
</dbReference>
<dbReference type="InterPro" id="IPR028299">
    <property type="entry name" value="ClpA/B_CS2"/>
</dbReference>
<keyword evidence="10" id="KW-0963">Cytoplasm</keyword>
<keyword evidence="6 9" id="KW-0143">Chaperone</keyword>
<dbReference type="GO" id="GO:0034605">
    <property type="term" value="P:cellular response to heat"/>
    <property type="evidence" value="ECO:0007669"/>
    <property type="project" value="TreeGrafter"/>
</dbReference>
<dbReference type="InterPro" id="IPR041546">
    <property type="entry name" value="ClpA/ClpB_AAA_lid"/>
</dbReference>
<dbReference type="PROSITE" id="PS00870">
    <property type="entry name" value="CLPAB_1"/>
    <property type="match status" value="1"/>
</dbReference>
<dbReference type="Pfam" id="PF17871">
    <property type="entry name" value="AAA_lid_9"/>
    <property type="match status" value="1"/>
</dbReference>
<dbReference type="Gene3D" id="3.40.50.300">
    <property type="entry name" value="P-loop containing nucleotide triphosphate hydrolases"/>
    <property type="match status" value="3"/>
</dbReference>
<name>A0A1F6M2X7_9BACT</name>
<dbReference type="InterPro" id="IPR027417">
    <property type="entry name" value="P-loop_NTPase"/>
</dbReference>
<evidence type="ECO:0000256" key="7">
    <source>
        <dbReference type="ARBA" id="ARBA00026057"/>
    </source>
</evidence>
<gene>
    <name evidence="10" type="primary">clpB</name>
    <name evidence="12" type="ORF">A3B90_02965</name>
</gene>
<dbReference type="FunFam" id="3.40.50.300:FF:000120">
    <property type="entry name" value="ATP-dependent chaperone ClpB"/>
    <property type="match status" value="1"/>
</dbReference>
<dbReference type="GO" id="GO:0005524">
    <property type="term" value="F:ATP binding"/>
    <property type="evidence" value="ECO:0007669"/>
    <property type="project" value="UniProtKB-UniRule"/>
</dbReference>
<dbReference type="EMBL" id="MFPX01000026">
    <property type="protein sequence ID" value="OGH65950.1"/>
    <property type="molecule type" value="Genomic_DNA"/>
</dbReference>
<comment type="subunit">
    <text evidence="10">Homohexamer; The oligomerization is ATP-dependent.</text>
</comment>
<dbReference type="FunFam" id="3.40.50.300:FF:000010">
    <property type="entry name" value="Chaperone clpB 1, putative"/>
    <property type="match status" value="1"/>
</dbReference>
<dbReference type="InterPro" id="IPR017730">
    <property type="entry name" value="Chaperonin_ClpB"/>
</dbReference>
<dbReference type="InterPro" id="IPR019489">
    <property type="entry name" value="Clp_ATPase_C"/>
</dbReference>
<dbReference type="InterPro" id="IPR003593">
    <property type="entry name" value="AAA+_ATPase"/>
</dbReference>
<dbReference type="FunFam" id="1.10.8.60:FF:000017">
    <property type="entry name" value="ATP-dependent chaperone ClpB"/>
    <property type="match status" value="1"/>
</dbReference>
<dbReference type="InterPro" id="IPR003959">
    <property type="entry name" value="ATPase_AAA_core"/>
</dbReference>
<dbReference type="SUPFAM" id="SSF81923">
    <property type="entry name" value="Double Clp-N motif"/>
    <property type="match status" value="1"/>
</dbReference>
<evidence type="ECO:0000256" key="8">
    <source>
        <dbReference type="PROSITE-ProRule" id="PRU01251"/>
    </source>
</evidence>
<dbReference type="InterPro" id="IPR018368">
    <property type="entry name" value="ClpA/B_CS1"/>
</dbReference>
<dbReference type="STRING" id="1798676.A3B90_02965"/>
<dbReference type="SMART" id="SM00382">
    <property type="entry name" value="AAA"/>
    <property type="match status" value="2"/>
</dbReference>
<dbReference type="AlphaFoldDB" id="A0A1F6M2X7"/>
<comment type="function">
    <text evidence="10">Part of a stress-induced multi-chaperone system, it is involved in the recovery of the cell from heat-induced damage, in cooperation with DnaK, DnaJ and GrpE.</text>
</comment>
<keyword evidence="4 9" id="KW-0067">ATP-binding</keyword>
<dbReference type="Pfam" id="PF10431">
    <property type="entry name" value="ClpB_D2-small"/>
    <property type="match status" value="1"/>
</dbReference>
<dbReference type="FunFam" id="3.40.50.300:FF:000025">
    <property type="entry name" value="ATP-dependent Clp protease subunit"/>
    <property type="match status" value="1"/>
</dbReference>
<dbReference type="Gene3D" id="1.10.1780.10">
    <property type="entry name" value="Clp, N-terminal domain"/>
    <property type="match status" value="1"/>
</dbReference>
<comment type="similarity">
    <text evidence="1 9">Belongs to the ClpA/ClpB family.</text>
</comment>
<dbReference type="GO" id="GO:0005737">
    <property type="term" value="C:cytoplasm"/>
    <property type="evidence" value="ECO:0007669"/>
    <property type="project" value="UniProtKB-SubCell"/>
</dbReference>
<evidence type="ECO:0000256" key="4">
    <source>
        <dbReference type="ARBA" id="ARBA00022840"/>
    </source>
</evidence>
<evidence type="ECO:0000256" key="2">
    <source>
        <dbReference type="ARBA" id="ARBA00022737"/>
    </source>
</evidence>
<dbReference type="CDD" id="cd19499">
    <property type="entry name" value="RecA-like_ClpB_Hsp104-like"/>
    <property type="match status" value="1"/>
</dbReference>
<dbReference type="PANTHER" id="PTHR11638:SF18">
    <property type="entry name" value="HEAT SHOCK PROTEIN 104"/>
    <property type="match status" value="1"/>
</dbReference>
<evidence type="ECO:0000256" key="5">
    <source>
        <dbReference type="ARBA" id="ARBA00023054"/>
    </source>
</evidence>
<dbReference type="Pfam" id="PF02861">
    <property type="entry name" value="Clp_N"/>
    <property type="match status" value="1"/>
</dbReference>
<dbReference type="Pfam" id="PF00004">
    <property type="entry name" value="AAA"/>
    <property type="match status" value="1"/>
</dbReference>
<dbReference type="InterPro" id="IPR050130">
    <property type="entry name" value="ClpA_ClpB"/>
</dbReference>
<dbReference type="PRINTS" id="PR00300">
    <property type="entry name" value="CLPPROTEASEA"/>
</dbReference>
<evidence type="ECO:0000256" key="1">
    <source>
        <dbReference type="ARBA" id="ARBA00008675"/>
    </source>
</evidence>
<dbReference type="PANTHER" id="PTHR11638">
    <property type="entry name" value="ATP-DEPENDENT CLP PROTEASE"/>
    <property type="match status" value="1"/>
</dbReference>
<comment type="subunit">
    <text evidence="7">Homohexamer. The oligomerization is ATP-dependent.</text>
</comment>
<dbReference type="GO" id="GO:0016887">
    <property type="term" value="F:ATP hydrolysis activity"/>
    <property type="evidence" value="ECO:0007669"/>
    <property type="project" value="InterPro"/>
</dbReference>
<feature type="coiled-coil region" evidence="10">
    <location>
        <begin position="417"/>
        <end position="497"/>
    </location>
</feature>
<dbReference type="SUPFAM" id="SSF52540">
    <property type="entry name" value="P-loop containing nucleoside triphosphate hydrolases"/>
    <property type="match status" value="2"/>
</dbReference>
<organism evidence="12 13">
    <name type="scientific">Candidatus Magasanikbacteria bacterium RIFCSPHIGHO2_02_FULL_41_13</name>
    <dbReference type="NCBI Taxonomy" id="1798676"/>
    <lineage>
        <taxon>Bacteria</taxon>
        <taxon>Candidatus Magasanikiibacteriota</taxon>
    </lineage>
</organism>
<feature type="coiled-coil region" evidence="10">
    <location>
        <begin position="557"/>
        <end position="584"/>
    </location>
</feature>
<evidence type="ECO:0000256" key="9">
    <source>
        <dbReference type="RuleBase" id="RU004432"/>
    </source>
</evidence>
<accession>A0A1F6M2X7</accession>
<evidence type="ECO:0000313" key="13">
    <source>
        <dbReference type="Proteomes" id="UP000178742"/>
    </source>
</evidence>
<dbReference type="PROSITE" id="PS51903">
    <property type="entry name" value="CLP_R"/>
    <property type="match status" value="1"/>
</dbReference>
<keyword evidence="5 10" id="KW-0175">Coiled coil</keyword>
<keyword evidence="3 9" id="KW-0547">Nucleotide-binding</keyword>
<dbReference type="InterPro" id="IPR001270">
    <property type="entry name" value="ClpA/B"/>
</dbReference>